<accession>A0A9D3A0W4</accession>
<reference evidence="2" key="2">
    <citation type="submission" date="2021-09" db="EMBL/GenBank/DDBJ databases">
        <authorList>
            <person name="Gilroy R."/>
        </authorList>
    </citation>
    <scope>NUCLEOTIDE SEQUENCE</scope>
    <source>
        <strain evidence="2">ChiGjej6B6-11269</strain>
    </source>
</reference>
<dbReference type="EMBL" id="DYWI01000128">
    <property type="protein sequence ID" value="HJF65849.1"/>
    <property type="molecule type" value="Genomic_DNA"/>
</dbReference>
<dbReference type="AlphaFoldDB" id="A0A9D3A0W4"/>
<protein>
    <submittedName>
        <fullName evidence="2">Uncharacterized protein</fullName>
    </submittedName>
</protein>
<reference evidence="2" key="1">
    <citation type="journal article" date="2021" name="PeerJ">
        <title>Extensive microbial diversity within the chicken gut microbiome revealed by metagenomics and culture.</title>
        <authorList>
            <person name="Gilroy R."/>
            <person name="Ravi A."/>
            <person name="Getino M."/>
            <person name="Pursley I."/>
            <person name="Horton D.L."/>
            <person name="Alikhan N.F."/>
            <person name="Baker D."/>
            <person name="Gharbi K."/>
            <person name="Hall N."/>
            <person name="Watson M."/>
            <person name="Adriaenssens E.M."/>
            <person name="Foster-Nyarko E."/>
            <person name="Jarju S."/>
            <person name="Secka A."/>
            <person name="Antonio M."/>
            <person name="Oren A."/>
            <person name="Chaudhuri R.R."/>
            <person name="La Ragione R."/>
            <person name="Hildebrand F."/>
            <person name="Pallen M.J."/>
        </authorList>
    </citation>
    <scope>NUCLEOTIDE SEQUENCE</scope>
    <source>
        <strain evidence="2">ChiGjej6B6-11269</strain>
    </source>
</reference>
<evidence type="ECO:0000313" key="3">
    <source>
        <dbReference type="Proteomes" id="UP000786989"/>
    </source>
</evidence>
<comment type="caution">
    <text evidence="2">The sequence shown here is derived from an EMBL/GenBank/DDBJ whole genome shotgun (WGS) entry which is preliminary data.</text>
</comment>
<proteinExistence type="predicted"/>
<feature type="transmembrane region" description="Helical" evidence="1">
    <location>
        <begin position="12"/>
        <end position="37"/>
    </location>
</feature>
<feature type="transmembrane region" description="Helical" evidence="1">
    <location>
        <begin position="49"/>
        <end position="72"/>
    </location>
</feature>
<keyword evidence="1" id="KW-0812">Transmembrane</keyword>
<organism evidence="2 3">
    <name type="scientific">Slackia equolifaciens</name>
    <dbReference type="NCBI Taxonomy" id="498718"/>
    <lineage>
        <taxon>Bacteria</taxon>
        <taxon>Bacillati</taxon>
        <taxon>Actinomycetota</taxon>
        <taxon>Coriobacteriia</taxon>
        <taxon>Eggerthellales</taxon>
        <taxon>Eggerthellaceae</taxon>
        <taxon>Slackia</taxon>
    </lineage>
</organism>
<evidence type="ECO:0000256" key="1">
    <source>
        <dbReference type="SAM" id="Phobius"/>
    </source>
</evidence>
<keyword evidence="1" id="KW-1133">Transmembrane helix</keyword>
<feature type="non-terminal residue" evidence="2">
    <location>
        <position position="1"/>
    </location>
</feature>
<keyword evidence="1" id="KW-0472">Membrane</keyword>
<evidence type="ECO:0000313" key="2">
    <source>
        <dbReference type="EMBL" id="HJF65849.1"/>
    </source>
</evidence>
<name>A0A9D3A0W4_9ACTN</name>
<sequence length="73" mass="7242">PNCAASVAITELYLGGTLGAGAMMGGLLVSAGVGLLVLFRTNRPMGRNFAIVGILLLIGVAVGLLLTIAGFAL</sequence>
<dbReference type="Proteomes" id="UP000786989">
    <property type="component" value="Unassembled WGS sequence"/>
</dbReference>
<gene>
    <name evidence="2" type="ORF">K8U77_07045</name>
</gene>